<dbReference type="InterPro" id="IPR003660">
    <property type="entry name" value="HAMP_dom"/>
</dbReference>
<feature type="domain" description="HAMP" evidence="4">
    <location>
        <begin position="317"/>
        <end position="370"/>
    </location>
</feature>
<dbReference type="InterPro" id="IPR000160">
    <property type="entry name" value="GGDEF_dom"/>
</dbReference>
<protein>
    <recommendedName>
        <fullName evidence="1">diguanylate cyclase</fullName>
        <ecNumber evidence="1">2.7.7.65</ecNumber>
    </recommendedName>
</protein>
<organism evidence="6 7">
    <name type="scientific">Chitiniphilus purpureus</name>
    <dbReference type="NCBI Taxonomy" id="2981137"/>
    <lineage>
        <taxon>Bacteria</taxon>
        <taxon>Pseudomonadati</taxon>
        <taxon>Pseudomonadota</taxon>
        <taxon>Betaproteobacteria</taxon>
        <taxon>Neisseriales</taxon>
        <taxon>Chitinibacteraceae</taxon>
        <taxon>Chitiniphilus</taxon>
    </lineage>
</organism>
<accession>A0ABY6DI16</accession>
<feature type="transmembrane region" description="Helical" evidence="3">
    <location>
        <begin position="12"/>
        <end position="34"/>
    </location>
</feature>
<comment type="catalytic activity">
    <reaction evidence="2">
        <text>2 GTP = 3',3'-c-di-GMP + 2 diphosphate</text>
        <dbReference type="Rhea" id="RHEA:24898"/>
        <dbReference type="ChEBI" id="CHEBI:33019"/>
        <dbReference type="ChEBI" id="CHEBI:37565"/>
        <dbReference type="ChEBI" id="CHEBI:58805"/>
        <dbReference type="EC" id="2.7.7.65"/>
    </reaction>
</comment>
<dbReference type="Pfam" id="PF00990">
    <property type="entry name" value="GGDEF"/>
    <property type="match status" value="1"/>
</dbReference>
<evidence type="ECO:0000313" key="6">
    <source>
        <dbReference type="EMBL" id="UXY13994.1"/>
    </source>
</evidence>
<dbReference type="CDD" id="cd01949">
    <property type="entry name" value="GGDEF"/>
    <property type="match status" value="1"/>
</dbReference>
<dbReference type="PROSITE" id="PS50885">
    <property type="entry name" value="HAMP"/>
    <property type="match status" value="1"/>
</dbReference>
<feature type="transmembrane region" description="Helical" evidence="3">
    <location>
        <begin position="295"/>
        <end position="316"/>
    </location>
</feature>
<keyword evidence="3" id="KW-0812">Transmembrane</keyword>
<keyword evidence="7" id="KW-1185">Reference proteome</keyword>
<evidence type="ECO:0000259" key="5">
    <source>
        <dbReference type="PROSITE" id="PS50887"/>
    </source>
</evidence>
<dbReference type="Gene3D" id="3.30.450.20">
    <property type="entry name" value="PAS domain"/>
    <property type="match status" value="1"/>
</dbReference>
<keyword evidence="6" id="KW-0808">Transferase</keyword>
<evidence type="ECO:0000256" key="2">
    <source>
        <dbReference type="ARBA" id="ARBA00034247"/>
    </source>
</evidence>
<dbReference type="InterPro" id="IPR043128">
    <property type="entry name" value="Rev_trsase/Diguanyl_cyclase"/>
</dbReference>
<dbReference type="GO" id="GO:0052621">
    <property type="term" value="F:diguanylate cyclase activity"/>
    <property type="evidence" value="ECO:0007669"/>
    <property type="project" value="UniProtKB-EC"/>
</dbReference>
<dbReference type="SUPFAM" id="SSF55073">
    <property type="entry name" value="Nucleotide cyclase"/>
    <property type="match status" value="1"/>
</dbReference>
<dbReference type="Gene3D" id="3.30.70.270">
    <property type="match status" value="1"/>
</dbReference>
<dbReference type="Proteomes" id="UP001061302">
    <property type="component" value="Chromosome"/>
</dbReference>
<dbReference type="PANTHER" id="PTHR45138">
    <property type="entry name" value="REGULATORY COMPONENTS OF SENSORY TRANSDUCTION SYSTEM"/>
    <property type="match status" value="1"/>
</dbReference>
<dbReference type="PROSITE" id="PS50887">
    <property type="entry name" value="GGDEF"/>
    <property type="match status" value="1"/>
</dbReference>
<feature type="domain" description="GGDEF" evidence="5">
    <location>
        <begin position="445"/>
        <end position="575"/>
    </location>
</feature>
<dbReference type="SMART" id="SM00267">
    <property type="entry name" value="GGDEF"/>
    <property type="match status" value="1"/>
</dbReference>
<dbReference type="InterPro" id="IPR050469">
    <property type="entry name" value="Diguanylate_Cyclase"/>
</dbReference>
<proteinExistence type="predicted"/>
<dbReference type="RefSeq" id="WP_263123292.1">
    <property type="nucleotide sequence ID" value="NZ_CP106753.1"/>
</dbReference>
<dbReference type="NCBIfam" id="TIGR00254">
    <property type="entry name" value="GGDEF"/>
    <property type="match status" value="1"/>
</dbReference>
<keyword evidence="3" id="KW-1133">Transmembrane helix</keyword>
<gene>
    <name evidence="6" type="ORF">N8I74_11740</name>
</gene>
<dbReference type="InterPro" id="IPR029787">
    <property type="entry name" value="Nucleotide_cyclase"/>
</dbReference>
<dbReference type="EC" id="2.7.7.65" evidence="1"/>
<evidence type="ECO:0000256" key="1">
    <source>
        <dbReference type="ARBA" id="ARBA00012528"/>
    </source>
</evidence>
<evidence type="ECO:0000313" key="7">
    <source>
        <dbReference type="Proteomes" id="UP001061302"/>
    </source>
</evidence>
<keyword evidence="6" id="KW-0548">Nucleotidyltransferase</keyword>
<dbReference type="PANTHER" id="PTHR45138:SF9">
    <property type="entry name" value="DIGUANYLATE CYCLASE DGCM-RELATED"/>
    <property type="match status" value="1"/>
</dbReference>
<name>A0ABY6DI16_9NEIS</name>
<evidence type="ECO:0000259" key="4">
    <source>
        <dbReference type="PROSITE" id="PS50885"/>
    </source>
</evidence>
<dbReference type="Gene3D" id="6.10.340.10">
    <property type="match status" value="1"/>
</dbReference>
<sequence length="575" mass="63214">MRATLGRRQSLAGVLALSFATVAVIVSITLSLLLGGLSGNKNRQVIGDSLLELAEQVRQRLDIGMGERLHDVQVIASMQQFQHPHIWHDADRRVLEQLKQAFPQYAWIGFAERDGTIRYATQGWLEGQNGSRHPWFRNGLQGPYTGDMHEARELAPLLPASAARNPGYVVELATPVRDSDGALVGVLGAYLLWEWVNDVVQAVSSPSRRDQRVEIFIIGKEGQILLAPPGGQGIAPPRFGKESSGVRTLTWPDGNDYLTASSLTQGLGDYRGLGWRVVVRQAVSDAFQPIHDLQWAILIAGIFAAGIFALLGVWLARALAQPLLELAQAADRLQRGEGDVPIPESAAYREAGHLSASLRHLVAGLTAERNKLATLNTTLEEQVRERTAMLDRANTHLLNTLEDRTQLVQQLETLASTDSLTGLLNRRAFFERAAHEWKQADRHGLPLSVIALDVDHFKKINDRYGHEAGDTALRQLADTCRSELRDVDLIARFGGEEFVVLLPHTTQAAAEQVAERLRNAINATQVEAAGTQFGFTVSMGVAGRAHAATLERLLALADEMLYTAKRDGRDRVWAI</sequence>
<dbReference type="Pfam" id="PF00672">
    <property type="entry name" value="HAMP"/>
    <property type="match status" value="1"/>
</dbReference>
<dbReference type="EMBL" id="CP106753">
    <property type="protein sequence ID" value="UXY13994.1"/>
    <property type="molecule type" value="Genomic_DNA"/>
</dbReference>
<reference evidence="6" key="1">
    <citation type="submission" date="2022-10" db="EMBL/GenBank/DDBJ databases">
        <title>Chitiniphilus purpureus sp. nov., a novel chitin-degrading bacterium isolated from crawfish pond sediment.</title>
        <authorList>
            <person name="Li K."/>
        </authorList>
    </citation>
    <scope>NUCLEOTIDE SEQUENCE</scope>
    <source>
        <strain evidence="6">CD1</strain>
    </source>
</reference>
<evidence type="ECO:0000256" key="3">
    <source>
        <dbReference type="SAM" id="Phobius"/>
    </source>
</evidence>
<keyword evidence="3" id="KW-0472">Membrane</keyword>